<dbReference type="Pfam" id="PF13445">
    <property type="entry name" value="zf-RING_UBOX"/>
    <property type="match status" value="1"/>
</dbReference>
<organism evidence="7 8">
    <name type="scientific">Dimorphilus gyrociliatus</name>
    <dbReference type="NCBI Taxonomy" id="2664684"/>
    <lineage>
        <taxon>Eukaryota</taxon>
        <taxon>Metazoa</taxon>
        <taxon>Spiralia</taxon>
        <taxon>Lophotrochozoa</taxon>
        <taxon>Annelida</taxon>
        <taxon>Polychaeta</taxon>
        <taxon>Polychaeta incertae sedis</taxon>
        <taxon>Dinophilidae</taxon>
        <taxon>Dimorphilus</taxon>
    </lineage>
</organism>
<keyword evidence="8" id="KW-1185">Reference proteome</keyword>
<evidence type="ECO:0000256" key="3">
    <source>
        <dbReference type="ARBA" id="ARBA00022833"/>
    </source>
</evidence>
<dbReference type="PROSITE" id="PS50089">
    <property type="entry name" value="ZF_RING_2"/>
    <property type="match status" value="1"/>
</dbReference>
<proteinExistence type="predicted"/>
<keyword evidence="2 4" id="KW-0863">Zinc-finger</keyword>
<evidence type="ECO:0000313" key="7">
    <source>
        <dbReference type="EMBL" id="CAD5114633.1"/>
    </source>
</evidence>
<dbReference type="GO" id="GO:0008270">
    <property type="term" value="F:zinc ion binding"/>
    <property type="evidence" value="ECO:0007669"/>
    <property type="project" value="UniProtKB-KW"/>
</dbReference>
<dbReference type="InterPro" id="IPR001841">
    <property type="entry name" value="Znf_RING"/>
</dbReference>
<feature type="coiled-coil region" evidence="5">
    <location>
        <begin position="181"/>
        <end position="223"/>
    </location>
</feature>
<keyword evidence="1" id="KW-0479">Metal-binding</keyword>
<dbReference type="Gene3D" id="3.30.40.10">
    <property type="entry name" value="Zinc/RING finger domain, C3HC4 (zinc finger)"/>
    <property type="match status" value="1"/>
</dbReference>
<evidence type="ECO:0000313" key="8">
    <source>
        <dbReference type="Proteomes" id="UP000549394"/>
    </source>
</evidence>
<sequence length="501" mass="59366">MATDSLQFEESALVCSLCLDFWVENDPRVLPCQHTFCFQCLKMSPSNILTTCPVCRTKVNIRKENISNLPKNILANSLKESSRMRLKNTTVCKEHNQVLCKPKLVCKTCKEYNICEECLNDSHKNCQIRLFEHLNRETRLLKKRWEPVLNRIECNLRKNAKNFKMELNEIEMKFRKNFIKIRNELERKEETELNKIKLMRNRLKGEFYRMKDLEREIENFKNDSKFSYTIPNVEIELNLSENCANTRQNKVLVKIQEFHNLDCDISFTDIGIIKLYSNQNNQQYFRIEFENSEVKEIPVNHTINTFAANKNFIYTSRVHPYISLTKCSINSMADGYHFEIIDNFYELVGRNIGFIASDNDYDSFLYIFAKFGDLYFKLYKNGEKIWYQRFKMNLVDCCFLNNGNILLAGEDYLQVLHKDNGEKIFEKNTQPKIQSITSVPNNGFMLTRYQEQLIYIYNDCFHLSKTIEIDFFPSKIQMTNSFKLLIQNLDCPLTAVLYKYI</sequence>
<evidence type="ECO:0000256" key="4">
    <source>
        <dbReference type="PROSITE-ProRule" id="PRU00175"/>
    </source>
</evidence>
<gene>
    <name evidence="7" type="ORF">DGYR_LOCUS3460</name>
</gene>
<name>A0A7I8VG68_9ANNE</name>
<comment type="caution">
    <text evidence="7">The sequence shown here is derived from an EMBL/GenBank/DDBJ whole genome shotgun (WGS) entry which is preliminary data.</text>
</comment>
<evidence type="ECO:0000259" key="6">
    <source>
        <dbReference type="PROSITE" id="PS50089"/>
    </source>
</evidence>
<keyword evidence="3" id="KW-0862">Zinc</keyword>
<dbReference type="SMART" id="SM00184">
    <property type="entry name" value="RING"/>
    <property type="match status" value="1"/>
</dbReference>
<dbReference type="InterPro" id="IPR017907">
    <property type="entry name" value="Znf_RING_CS"/>
</dbReference>
<dbReference type="InterPro" id="IPR011044">
    <property type="entry name" value="Quino_amine_DH_bsu"/>
</dbReference>
<dbReference type="EMBL" id="CAJFCJ010000005">
    <property type="protein sequence ID" value="CAD5114633.1"/>
    <property type="molecule type" value="Genomic_DNA"/>
</dbReference>
<evidence type="ECO:0000256" key="1">
    <source>
        <dbReference type="ARBA" id="ARBA00022723"/>
    </source>
</evidence>
<dbReference type="InterPro" id="IPR027370">
    <property type="entry name" value="Znf-RING_euk"/>
</dbReference>
<dbReference type="InterPro" id="IPR013083">
    <property type="entry name" value="Znf_RING/FYVE/PHD"/>
</dbReference>
<keyword evidence="5" id="KW-0175">Coiled coil</keyword>
<evidence type="ECO:0000256" key="5">
    <source>
        <dbReference type="SAM" id="Coils"/>
    </source>
</evidence>
<protein>
    <recommendedName>
        <fullName evidence="6">RING-type domain-containing protein</fullName>
    </recommendedName>
</protein>
<dbReference type="PROSITE" id="PS00518">
    <property type="entry name" value="ZF_RING_1"/>
    <property type="match status" value="1"/>
</dbReference>
<feature type="domain" description="RING-type" evidence="6">
    <location>
        <begin position="15"/>
        <end position="56"/>
    </location>
</feature>
<reference evidence="7 8" key="1">
    <citation type="submission" date="2020-08" db="EMBL/GenBank/DDBJ databases">
        <authorList>
            <person name="Hejnol A."/>
        </authorList>
    </citation>
    <scope>NUCLEOTIDE SEQUENCE [LARGE SCALE GENOMIC DNA]</scope>
</reference>
<dbReference type="SUPFAM" id="SSF50969">
    <property type="entry name" value="YVTN repeat-like/Quinoprotein amine dehydrogenase"/>
    <property type="match status" value="1"/>
</dbReference>
<accession>A0A7I8VG68</accession>
<dbReference type="AlphaFoldDB" id="A0A7I8VG68"/>
<dbReference type="Proteomes" id="UP000549394">
    <property type="component" value="Unassembled WGS sequence"/>
</dbReference>
<dbReference type="SUPFAM" id="SSF57850">
    <property type="entry name" value="RING/U-box"/>
    <property type="match status" value="1"/>
</dbReference>
<dbReference type="OrthoDB" id="111250at2759"/>
<dbReference type="PANTHER" id="PTHR24103">
    <property type="entry name" value="E3 UBIQUITIN-PROTEIN LIGASE TRIM"/>
    <property type="match status" value="1"/>
</dbReference>
<dbReference type="InterPro" id="IPR050143">
    <property type="entry name" value="TRIM/RBCC"/>
</dbReference>
<evidence type="ECO:0000256" key="2">
    <source>
        <dbReference type="ARBA" id="ARBA00022771"/>
    </source>
</evidence>